<dbReference type="EMBL" id="NNAY01004969">
    <property type="protein sequence ID" value="OXU17156.1"/>
    <property type="molecule type" value="Genomic_DNA"/>
</dbReference>
<evidence type="ECO:0000313" key="3">
    <source>
        <dbReference type="Proteomes" id="UP000215335"/>
    </source>
</evidence>
<evidence type="ECO:0000313" key="2">
    <source>
        <dbReference type="EMBL" id="OXU17156.1"/>
    </source>
</evidence>
<proteinExistence type="predicted"/>
<accession>A0A232EFM4</accession>
<evidence type="ECO:0000256" key="1">
    <source>
        <dbReference type="SAM" id="MobiDB-lite"/>
    </source>
</evidence>
<sequence length="144" mass="16144">MLFKGLLRWRLPAATLSVHRAAAPAAAPTINKTMDVLNQAEKNPNVKKVTTRFGMKIVLQLDSVFDVFLPTRAILVEKEEAYNNFKEDTKEREPPSLARESSTAERLTGGDASTQDSPDSHYRNLLGAYRLSNLVGFRELIRTK</sequence>
<comment type="caution">
    <text evidence="2">The sequence shown here is derived from an EMBL/GenBank/DDBJ whole genome shotgun (WGS) entry which is preliminary data.</text>
</comment>
<dbReference type="AlphaFoldDB" id="A0A232EFM4"/>
<feature type="non-terminal residue" evidence="2">
    <location>
        <position position="144"/>
    </location>
</feature>
<dbReference type="Proteomes" id="UP000215335">
    <property type="component" value="Unassembled WGS sequence"/>
</dbReference>
<feature type="compositionally biased region" description="Polar residues" evidence="1">
    <location>
        <begin position="99"/>
        <end position="117"/>
    </location>
</feature>
<feature type="region of interest" description="Disordered" evidence="1">
    <location>
        <begin position="84"/>
        <end position="122"/>
    </location>
</feature>
<protein>
    <submittedName>
        <fullName evidence="2">Uncharacterized protein</fullName>
    </submittedName>
</protein>
<keyword evidence="3" id="KW-1185">Reference proteome</keyword>
<feature type="compositionally biased region" description="Basic and acidic residues" evidence="1">
    <location>
        <begin position="84"/>
        <end position="94"/>
    </location>
</feature>
<name>A0A232EFM4_9HYME</name>
<organism evidence="2 3">
    <name type="scientific">Trichomalopsis sarcophagae</name>
    <dbReference type="NCBI Taxonomy" id="543379"/>
    <lineage>
        <taxon>Eukaryota</taxon>
        <taxon>Metazoa</taxon>
        <taxon>Ecdysozoa</taxon>
        <taxon>Arthropoda</taxon>
        <taxon>Hexapoda</taxon>
        <taxon>Insecta</taxon>
        <taxon>Pterygota</taxon>
        <taxon>Neoptera</taxon>
        <taxon>Endopterygota</taxon>
        <taxon>Hymenoptera</taxon>
        <taxon>Apocrita</taxon>
        <taxon>Proctotrupomorpha</taxon>
        <taxon>Chalcidoidea</taxon>
        <taxon>Pteromalidae</taxon>
        <taxon>Pteromalinae</taxon>
        <taxon>Trichomalopsis</taxon>
    </lineage>
</organism>
<dbReference type="OrthoDB" id="7685400at2759"/>
<gene>
    <name evidence="2" type="ORF">TSAR_006083</name>
</gene>
<reference evidence="2 3" key="1">
    <citation type="journal article" date="2017" name="Curr. Biol.">
        <title>The Evolution of Venom by Co-option of Single-Copy Genes.</title>
        <authorList>
            <person name="Martinson E.O."/>
            <person name="Mrinalini"/>
            <person name="Kelkar Y.D."/>
            <person name="Chang C.H."/>
            <person name="Werren J.H."/>
        </authorList>
    </citation>
    <scope>NUCLEOTIDE SEQUENCE [LARGE SCALE GENOMIC DNA]</scope>
    <source>
        <strain evidence="2 3">Alberta</strain>
        <tissue evidence="2">Whole body</tissue>
    </source>
</reference>